<comment type="caution">
    <text evidence="1">The sequence shown here is derived from an EMBL/GenBank/DDBJ whole genome shotgun (WGS) entry which is preliminary data.</text>
</comment>
<evidence type="ECO:0000313" key="1">
    <source>
        <dbReference type="EMBL" id="MBP1853752.1"/>
    </source>
</evidence>
<protein>
    <submittedName>
        <fullName evidence="1">Translation elongation factor EF-1beta</fullName>
    </submittedName>
</protein>
<gene>
    <name evidence="1" type="ORF">J2Z43_000142</name>
</gene>
<evidence type="ECO:0000313" key="2">
    <source>
        <dbReference type="Proteomes" id="UP000767291"/>
    </source>
</evidence>
<dbReference type="Proteomes" id="UP000767291">
    <property type="component" value="Unassembled WGS sequence"/>
</dbReference>
<keyword evidence="1" id="KW-0648">Protein biosynthesis</keyword>
<proteinExistence type="predicted"/>
<keyword evidence="1" id="KW-0251">Elongation factor</keyword>
<dbReference type="EMBL" id="JAGGJX010000001">
    <property type="protein sequence ID" value="MBP1853752.1"/>
    <property type="molecule type" value="Genomic_DNA"/>
</dbReference>
<accession>A0ABS4E723</accession>
<keyword evidence="2" id="KW-1185">Reference proteome</keyword>
<dbReference type="RefSeq" id="WP_209455402.1">
    <property type="nucleotide sequence ID" value="NZ_BAAACS010000017.1"/>
</dbReference>
<name>A0ABS4E723_9FIRM</name>
<sequence>MYVLKFDTQSIEHRSIAMGIKYLKNKFINKNDNEGKEEKNELRQAQ</sequence>
<reference evidence="1 2" key="1">
    <citation type="submission" date="2021-03" db="EMBL/GenBank/DDBJ databases">
        <title>Genomic Encyclopedia of Type Strains, Phase IV (KMG-IV): sequencing the most valuable type-strain genomes for metagenomic binning, comparative biology and taxonomic classification.</title>
        <authorList>
            <person name="Goeker M."/>
        </authorList>
    </citation>
    <scope>NUCLEOTIDE SEQUENCE [LARGE SCALE GENOMIC DNA]</scope>
    <source>
        <strain evidence="1 2">DSM 1289</strain>
    </source>
</reference>
<organism evidence="1 2">
    <name type="scientific">Metaclostridioides mangenotii</name>
    <dbReference type="NCBI Taxonomy" id="1540"/>
    <lineage>
        <taxon>Bacteria</taxon>
        <taxon>Bacillati</taxon>
        <taxon>Bacillota</taxon>
        <taxon>Clostridia</taxon>
        <taxon>Peptostreptococcales</taxon>
        <taxon>Peptostreptococcaceae</taxon>
        <taxon>Metaclostridioides</taxon>
    </lineage>
</organism>
<dbReference type="GO" id="GO:0003746">
    <property type="term" value="F:translation elongation factor activity"/>
    <property type="evidence" value="ECO:0007669"/>
    <property type="project" value="UniProtKB-KW"/>
</dbReference>